<dbReference type="PANTHER" id="PTHR21198">
    <property type="entry name" value="GLUTAMATE RACEMASE"/>
    <property type="match status" value="1"/>
</dbReference>
<evidence type="ECO:0000313" key="4">
    <source>
        <dbReference type="Proteomes" id="UP000284109"/>
    </source>
</evidence>
<accession>A0A3R6UWV5</accession>
<name>A0A3R6UWV5_9LACO</name>
<dbReference type="InterPro" id="IPR015942">
    <property type="entry name" value="Asp/Glu/hydantoin_racemase"/>
</dbReference>
<dbReference type="Pfam" id="PF01177">
    <property type="entry name" value="Asp_Glu_race"/>
    <property type="match status" value="1"/>
</dbReference>
<dbReference type="OrthoDB" id="9803739at2"/>
<dbReference type="InterPro" id="IPR018187">
    <property type="entry name" value="Asp/Glu_racemase_AS_1"/>
</dbReference>
<dbReference type="RefSeq" id="WP_118903102.1">
    <property type="nucleotide sequence ID" value="NZ_JBHLWZ010000011.1"/>
</dbReference>
<keyword evidence="4" id="KW-1185">Reference proteome</keyword>
<organism evidence="3 4">
    <name type="scientific">Bombilactobacillus bombi</name>
    <dbReference type="NCBI Taxonomy" id="1303590"/>
    <lineage>
        <taxon>Bacteria</taxon>
        <taxon>Bacillati</taxon>
        <taxon>Bacillota</taxon>
        <taxon>Bacilli</taxon>
        <taxon>Lactobacillales</taxon>
        <taxon>Lactobacillaceae</taxon>
        <taxon>Bombilactobacillus</taxon>
    </lineage>
</organism>
<protein>
    <submittedName>
        <fullName evidence="3">Aspartate racemase</fullName>
    </submittedName>
</protein>
<keyword evidence="2" id="KW-0413">Isomerase</keyword>
<dbReference type="InterPro" id="IPR001920">
    <property type="entry name" value="Asp/Glu_race"/>
</dbReference>
<dbReference type="EMBL" id="QOCR01000008">
    <property type="protein sequence ID" value="RHW49222.1"/>
    <property type="molecule type" value="Genomic_DNA"/>
</dbReference>
<dbReference type="PANTHER" id="PTHR21198:SF7">
    <property type="entry name" value="ASPARTATE-GLUTAMATE RACEMASE FAMILY"/>
    <property type="match status" value="1"/>
</dbReference>
<dbReference type="Gene3D" id="3.40.50.1860">
    <property type="match status" value="2"/>
</dbReference>
<sequence length="247" mass="27731">MRDFFTIIGGMGTAATESYLRLLNQRTPTDCDQDFLDYILVNHATVPDRTSYILDRTKPSFYPALLDDIQQQSQLNPAFMVIICNTAHYFYEQLQQATTVPLLHMPRTAIATLKAQYPDIKRVGLIATQGTLADGIYEQELQQQNYDYTLGDKQLQADVMTLIYDNIKTKGVVDAPLYHQIIRRMQREFGAEAVILGCTELSLAQEKAADHDALIIDAQSIIVDKSIELALKVRAGKTITIKNGLAD</sequence>
<reference evidence="3 4" key="1">
    <citation type="submission" date="2018-07" db="EMBL/GenBank/DDBJ databases">
        <title>Genome sequences of six Lactobacillus spp. isolated from bumble bee guts.</title>
        <authorList>
            <person name="Motta E.V.S."/>
            <person name="Moran N.A."/>
        </authorList>
    </citation>
    <scope>NUCLEOTIDE SEQUENCE [LARGE SCALE GENOMIC DNA]</scope>
    <source>
        <strain evidence="3 4">BI-1.1</strain>
    </source>
</reference>
<dbReference type="SUPFAM" id="SSF53681">
    <property type="entry name" value="Aspartate/glutamate racemase"/>
    <property type="match status" value="2"/>
</dbReference>
<dbReference type="PROSITE" id="PS00923">
    <property type="entry name" value="ASP_GLU_RACEMASE_1"/>
    <property type="match status" value="1"/>
</dbReference>
<evidence type="ECO:0000256" key="1">
    <source>
        <dbReference type="ARBA" id="ARBA00007847"/>
    </source>
</evidence>
<comment type="similarity">
    <text evidence="1">Belongs to the aspartate/glutamate racemases family.</text>
</comment>
<evidence type="ECO:0000313" key="3">
    <source>
        <dbReference type="EMBL" id="RHW49222.1"/>
    </source>
</evidence>
<dbReference type="InterPro" id="IPR004380">
    <property type="entry name" value="Asp_race"/>
</dbReference>
<dbReference type="AlphaFoldDB" id="A0A3R6UWV5"/>
<comment type="caution">
    <text evidence="3">The sequence shown here is derived from an EMBL/GenBank/DDBJ whole genome shotgun (WGS) entry which is preliminary data.</text>
</comment>
<gene>
    <name evidence="3" type="ORF">DS831_09220</name>
</gene>
<evidence type="ECO:0000256" key="2">
    <source>
        <dbReference type="ARBA" id="ARBA00023235"/>
    </source>
</evidence>
<dbReference type="NCBIfam" id="TIGR00035">
    <property type="entry name" value="asp_race"/>
    <property type="match status" value="1"/>
</dbReference>
<dbReference type="GO" id="GO:0047661">
    <property type="term" value="F:amino-acid racemase activity"/>
    <property type="evidence" value="ECO:0007669"/>
    <property type="project" value="InterPro"/>
</dbReference>
<dbReference type="Proteomes" id="UP000284109">
    <property type="component" value="Unassembled WGS sequence"/>
</dbReference>
<proteinExistence type="inferred from homology"/>